<dbReference type="Proteomes" id="UP001558613">
    <property type="component" value="Unassembled WGS sequence"/>
</dbReference>
<name>A0ABR3N7T2_9TELE</name>
<evidence type="ECO:0000313" key="3">
    <source>
        <dbReference type="Proteomes" id="UP001558613"/>
    </source>
</evidence>
<sequence>MLIMQKLEETLLNPDSSTEEKAYTLRGDEESNVTPVPARIREIITRNLADTPTGRLLYSLNELTMALLRREQRGGGEPAAEGSAFSDVHRQRPAAQQAGCSH</sequence>
<reference evidence="2 3" key="1">
    <citation type="submission" date="2023-09" db="EMBL/GenBank/DDBJ databases">
        <authorList>
            <person name="Wang M."/>
        </authorList>
    </citation>
    <scope>NUCLEOTIDE SEQUENCE [LARGE SCALE GENOMIC DNA]</scope>
    <source>
        <strain evidence="2">GT-2023</strain>
        <tissue evidence="2">Liver</tissue>
    </source>
</reference>
<dbReference type="EMBL" id="JAYMGO010000006">
    <property type="protein sequence ID" value="KAL1272881.1"/>
    <property type="molecule type" value="Genomic_DNA"/>
</dbReference>
<accession>A0ABR3N7T2</accession>
<proteinExistence type="predicted"/>
<keyword evidence="3" id="KW-1185">Reference proteome</keyword>
<comment type="caution">
    <text evidence="2">The sequence shown here is derived from an EMBL/GenBank/DDBJ whole genome shotgun (WGS) entry which is preliminary data.</text>
</comment>
<evidence type="ECO:0000313" key="2">
    <source>
        <dbReference type="EMBL" id="KAL1272881.1"/>
    </source>
</evidence>
<feature type="region of interest" description="Disordered" evidence="1">
    <location>
        <begin position="71"/>
        <end position="102"/>
    </location>
</feature>
<organism evidence="2 3">
    <name type="scientific">Cirrhinus molitorella</name>
    <name type="common">mud carp</name>
    <dbReference type="NCBI Taxonomy" id="172907"/>
    <lineage>
        <taxon>Eukaryota</taxon>
        <taxon>Metazoa</taxon>
        <taxon>Chordata</taxon>
        <taxon>Craniata</taxon>
        <taxon>Vertebrata</taxon>
        <taxon>Euteleostomi</taxon>
        <taxon>Actinopterygii</taxon>
        <taxon>Neopterygii</taxon>
        <taxon>Teleostei</taxon>
        <taxon>Ostariophysi</taxon>
        <taxon>Cypriniformes</taxon>
        <taxon>Cyprinidae</taxon>
        <taxon>Labeoninae</taxon>
        <taxon>Labeonini</taxon>
        <taxon>Cirrhinus</taxon>
    </lineage>
</organism>
<protein>
    <submittedName>
        <fullName evidence="2">Uncharacterized protein</fullName>
    </submittedName>
</protein>
<evidence type="ECO:0000256" key="1">
    <source>
        <dbReference type="SAM" id="MobiDB-lite"/>
    </source>
</evidence>
<gene>
    <name evidence="2" type="ORF">QQF64_028743</name>
</gene>